<dbReference type="Proteomes" id="UP000480178">
    <property type="component" value="Chromosome"/>
</dbReference>
<dbReference type="InterPro" id="IPR011989">
    <property type="entry name" value="ARM-like"/>
</dbReference>
<reference evidence="3 4" key="1">
    <citation type="submission" date="2020-01" db="EMBL/GenBank/DDBJ databases">
        <authorList>
            <person name="Kim M.K."/>
        </authorList>
    </citation>
    <scope>NUCLEOTIDE SEQUENCE [LARGE SCALE GENOMIC DNA]</scope>
    <source>
        <strain evidence="3 4">172606-1</strain>
    </source>
</reference>
<evidence type="ECO:0000313" key="4">
    <source>
        <dbReference type="Proteomes" id="UP000480178"/>
    </source>
</evidence>
<name>A0A6C0GVG6_9BACT</name>
<sequence length="270" mass="30785">MKCEKMMYLMVLYLNGELNDIDKLSLESHLSECQSCKQELMQMQLVHRHMAAIPVAEPDAIKMRADFNDMLYEYKRATVQARSGWLSSLREKIAEVWQPVYAMQLLTGILLLLMGWAGGYWFSPQRTETQQISQLALEVQQMRETMLLTMLEKPAATERLKAVNYTQNLDKVDEKVIQALLQTLNNDPNVNVRLVTVETLSQLASYASVREGLIQAIPQQESPLVQIALADVMVNLQEKRSVSALRNLLKQENLNASVKSKLEQSVKVLM</sequence>
<accession>A0A6C0GVG6</accession>
<dbReference type="InterPro" id="IPR041916">
    <property type="entry name" value="Anti_sigma_zinc_sf"/>
</dbReference>
<evidence type="ECO:0000259" key="2">
    <source>
        <dbReference type="Pfam" id="PF13490"/>
    </source>
</evidence>
<protein>
    <submittedName>
        <fullName evidence="3">HEAT repeat domain-containing protein</fullName>
    </submittedName>
</protein>
<dbReference type="Pfam" id="PF13490">
    <property type="entry name" value="zf-HC2"/>
    <property type="match status" value="1"/>
</dbReference>
<dbReference type="Gene3D" id="1.10.10.1320">
    <property type="entry name" value="Anti-sigma factor, zinc-finger domain"/>
    <property type="match status" value="1"/>
</dbReference>
<keyword evidence="1" id="KW-0812">Transmembrane</keyword>
<feature type="domain" description="Putative zinc-finger" evidence="2">
    <location>
        <begin position="3"/>
        <end position="36"/>
    </location>
</feature>
<dbReference type="InterPro" id="IPR016024">
    <property type="entry name" value="ARM-type_fold"/>
</dbReference>
<dbReference type="InterPro" id="IPR027383">
    <property type="entry name" value="Znf_put"/>
</dbReference>
<evidence type="ECO:0000256" key="1">
    <source>
        <dbReference type="SAM" id="Phobius"/>
    </source>
</evidence>
<dbReference type="SUPFAM" id="SSF48371">
    <property type="entry name" value="ARM repeat"/>
    <property type="match status" value="1"/>
</dbReference>
<dbReference type="RefSeq" id="WP_162447907.1">
    <property type="nucleotide sequence ID" value="NZ_CP048222.1"/>
</dbReference>
<keyword evidence="1" id="KW-1133">Transmembrane helix</keyword>
<keyword evidence="4" id="KW-1185">Reference proteome</keyword>
<dbReference type="Pfam" id="PF13646">
    <property type="entry name" value="HEAT_2"/>
    <property type="match status" value="1"/>
</dbReference>
<gene>
    <name evidence="3" type="ORF">GXP67_12815</name>
</gene>
<proteinExistence type="predicted"/>
<dbReference type="KEGG" id="rhoz:GXP67_12815"/>
<dbReference type="Gene3D" id="1.25.10.10">
    <property type="entry name" value="Leucine-rich Repeat Variant"/>
    <property type="match status" value="1"/>
</dbReference>
<dbReference type="AlphaFoldDB" id="A0A6C0GVG6"/>
<keyword evidence="1" id="KW-0472">Membrane</keyword>
<feature type="transmembrane region" description="Helical" evidence="1">
    <location>
        <begin position="100"/>
        <end position="122"/>
    </location>
</feature>
<organism evidence="3 4">
    <name type="scientific">Rhodocytophaga rosea</name>
    <dbReference type="NCBI Taxonomy" id="2704465"/>
    <lineage>
        <taxon>Bacteria</taxon>
        <taxon>Pseudomonadati</taxon>
        <taxon>Bacteroidota</taxon>
        <taxon>Cytophagia</taxon>
        <taxon>Cytophagales</taxon>
        <taxon>Rhodocytophagaceae</taxon>
        <taxon>Rhodocytophaga</taxon>
    </lineage>
</organism>
<evidence type="ECO:0000313" key="3">
    <source>
        <dbReference type="EMBL" id="QHT72006.1"/>
    </source>
</evidence>
<dbReference type="EMBL" id="CP048222">
    <property type="protein sequence ID" value="QHT72006.1"/>
    <property type="molecule type" value="Genomic_DNA"/>
</dbReference>